<evidence type="ECO:0000313" key="3">
    <source>
        <dbReference type="Proteomes" id="UP000039865"/>
    </source>
</evidence>
<feature type="region of interest" description="Disordered" evidence="1">
    <location>
        <begin position="281"/>
        <end position="319"/>
    </location>
</feature>
<proteinExistence type="predicted"/>
<evidence type="ECO:0000313" key="2">
    <source>
        <dbReference type="EMBL" id="CDW77422.1"/>
    </source>
</evidence>
<keyword evidence="3" id="KW-1185">Reference proteome</keyword>
<reference evidence="2 3" key="1">
    <citation type="submission" date="2014-06" db="EMBL/GenBank/DDBJ databases">
        <authorList>
            <person name="Swart Estienne"/>
        </authorList>
    </citation>
    <scope>NUCLEOTIDE SEQUENCE [LARGE SCALE GENOMIC DNA]</scope>
    <source>
        <strain evidence="2 3">130c</strain>
    </source>
</reference>
<protein>
    <submittedName>
        <fullName evidence="2">Uncharacterized protein</fullName>
    </submittedName>
</protein>
<gene>
    <name evidence="2" type="primary">Contig13164.g14034</name>
    <name evidence="2" type="ORF">STYLEM_6383</name>
</gene>
<sequence>MIHLLGSNIKAINKRESSLDPSNTSQLSRKLLIKGKISQHNIKVESYNQESNMNQQRLNERLEKNFNRQLMETHQNRKDHQKIKTLEIDGSNAKEIELDRYLSSLYATGPIFVGMPQMRFNENRLSWKKLMNDMINFYAPEIPYNYFQQKRMQKHNEIDVEKFSTSNTFRKKKQMMQKALKSQDYSISSQITPIDKVKHPIGKSNLDKKLLNLKKQANLINDTHSDPGFSSKTGNRRQFMFDERDLMMRRQSCQCLRFCGARAIHHKGDFIAFKRPSTPIKQGQLFGNQDGGGLNPRQNSNNRLKLTSPNREPLLDSPLRSKLKQEYLRVERKTVHLKVNPLEKQPEIMKKKTNRFSNLDENSNDDSSHSRVSSLASSQRELLEQKSFRTTNYQSLSTPLSTYARIHNLKGLLIKNEDPNNNKHLRPSLQEQMKSNVLKAYVNIRTPKKSKNKKSIEIINADLLPYAKPQTAFTIRTVTPDAAKNILMSRKIRSSQTQFRQSYEQLFGELNTKTLSLQSFVQQYKPLKG</sequence>
<dbReference type="EMBL" id="CCKQ01006133">
    <property type="protein sequence ID" value="CDW77422.1"/>
    <property type="molecule type" value="Genomic_DNA"/>
</dbReference>
<organism evidence="2 3">
    <name type="scientific">Stylonychia lemnae</name>
    <name type="common">Ciliate</name>
    <dbReference type="NCBI Taxonomy" id="5949"/>
    <lineage>
        <taxon>Eukaryota</taxon>
        <taxon>Sar</taxon>
        <taxon>Alveolata</taxon>
        <taxon>Ciliophora</taxon>
        <taxon>Intramacronucleata</taxon>
        <taxon>Spirotrichea</taxon>
        <taxon>Stichotrichia</taxon>
        <taxon>Sporadotrichida</taxon>
        <taxon>Oxytrichidae</taxon>
        <taxon>Stylonychinae</taxon>
        <taxon>Stylonychia</taxon>
    </lineage>
</organism>
<evidence type="ECO:0000256" key="1">
    <source>
        <dbReference type="SAM" id="MobiDB-lite"/>
    </source>
</evidence>
<name>A0A078A7B2_STYLE</name>
<dbReference type="Proteomes" id="UP000039865">
    <property type="component" value="Unassembled WGS sequence"/>
</dbReference>
<feature type="region of interest" description="Disordered" evidence="1">
    <location>
        <begin position="341"/>
        <end position="378"/>
    </location>
</feature>
<dbReference type="InParanoid" id="A0A078A7B2"/>
<dbReference type="AlphaFoldDB" id="A0A078A7B2"/>
<accession>A0A078A7B2</accession>
<feature type="compositionally biased region" description="Polar residues" evidence="1">
    <location>
        <begin position="296"/>
        <end position="310"/>
    </location>
</feature>